<keyword evidence="2" id="KW-1185">Reference proteome</keyword>
<dbReference type="AlphaFoldDB" id="A0A565BV50"/>
<name>A0A565BV50_9BRAS</name>
<organism evidence="1 2">
    <name type="scientific">Arabis nemorensis</name>
    <dbReference type="NCBI Taxonomy" id="586526"/>
    <lineage>
        <taxon>Eukaryota</taxon>
        <taxon>Viridiplantae</taxon>
        <taxon>Streptophyta</taxon>
        <taxon>Embryophyta</taxon>
        <taxon>Tracheophyta</taxon>
        <taxon>Spermatophyta</taxon>
        <taxon>Magnoliopsida</taxon>
        <taxon>eudicotyledons</taxon>
        <taxon>Gunneridae</taxon>
        <taxon>Pentapetalae</taxon>
        <taxon>rosids</taxon>
        <taxon>malvids</taxon>
        <taxon>Brassicales</taxon>
        <taxon>Brassicaceae</taxon>
        <taxon>Arabideae</taxon>
        <taxon>Arabis</taxon>
    </lineage>
</organism>
<proteinExistence type="predicted"/>
<dbReference type="Proteomes" id="UP000489600">
    <property type="component" value="Unassembled WGS sequence"/>
</dbReference>
<protein>
    <submittedName>
        <fullName evidence="1">Uncharacterized protein</fullName>
    </submittedName>
</protein>
<gene>
    <name evidence="1" type="ORF">ANE_LOCUS15682</name>
</gene>
<dbReference type="EMBL" id="CABITT030000005">
    <property type="protein sequence ID" value="VVB05238.1"/>
    <property type="molecule type" value="Genomic_DNA"/>
</dbReference>
<reference evidence="1" key="1">
    <citation type="submission" date="2019-07" db="EMBL/GenBank/DDBJ databases">
        <authorList>
            <person name="Dittberner H."/>
        </authorList>
    </citation>
    <scope>NUCLEOTIDE SEQUENCE [LARGE SCALE GENOMIC DNA]</scope>
</reference>
<sequence>MIRSWRKKAKYRATNHAGFDWEDSRIQEFLSLQLPSLKSLKAIAVTTIPVIKPITRPATALALNLEEPRHGFKGNPQRLGLFPSKASIPNFDPPKLGNTPVKETTREVITTKIKNLQVTTSRIWQSRIRKVTKQRVFMNPERDKLITEVPNRWRQNTS</sequence>
<accession>A0A565BV50</accession>
<evidence type="ECO:0000313" key="2">
    <source>
        <dbReference type="Proteomes" id="UP000489600"/>
    </source>
</evidence>
<evidence type="ECO:0000313" key="1">
    <source>
        <dbReference type="EMBL" id="VVB05238.1"/>
    </source>
</evidence>
<comment type="caution">
    <text evidence="1">The sequence shown here is derived from an EMBL/GenBank/DDBJ whole genome shotgun (WGS) entry which is preliminary data.</text>
</comment>